<dbReference type="GO" id="GO:0020037">
    <property type="term" value="F:heme binding"/>
    <property type="evidence" value="ECO:0007669"/>
    <property type="project" value="InterPro"/>
</dbReference>
<sequence length="474" mass="54499">MAHMLMLLLYSSLSLLILFFAFKLFLQTITRRKLHLPPSPPSLPILGHLHLIKKPIHRTFHRLSQKYGQVFSVKFGSRLVVIVSSPSAVEECFTKNDIVLANRPRNLVGEHLHYNHTTMATSPYGDHWRNLRRIGALEIFSTNRLNMFLGIRKDEVKHLLWKLSRNSCQGFAKVELKSMFSELTFNIIMRMVAGKRYYGEDLKDEEEARKFRRLVKEIATFGGVSNPAEFVPVLRWIDHGGMEKKVKGVSKRTDAFLQGLIDKQRSKDEEENTMIDHMLSLQKSQPEYYSDQIIKGFYYLPGTDTSAVTLEWAMANLLNHPDELQKARVEMDHQIGQEKLMDESRYDCTIEGYDIPRDTMLLVNAWAIHRDPKLWDDATSFKPERFENGESDAHKLMHFGLGRRACPGAGLAQRTVSLTLGSLIQCFEWERVTKEEVDMTEGIGVTMPKVVPLEAMCKARPIMHKVLSESLHDV</sequence>
<reference evidence="13" key="1">
    <citation type="submission" date="2018-02" db="EMBL/GenBank/DDBJ databases">
        <authorList>
            <person name="Cohen D.B."/>
            <person name="Kent A.D."/>
        </authorList>
    </citation>
    <scope>NUCLEOTIDE SEQUENCE</scope>
</reference>
<dbReference type="GO" id="GO:0005506">
    <property type="term" value="F:iron ion binding"/>
    <property type="evidence" value="ECO:0007669"/>
    <property type="project" value="InterPro"/>
</dbReference>
<dbReference type="InterPro" id="IPR001128">
    <property type="entry name" value="Cyt_P450"/>
</dbReference>
<dbReference type="PROSITE" id="PS00086">
    <property type="entry name" value="CYTOCHROME_P450"/>
    <property type="match status" value="1"/>
</dbReference>
<dbReference type="GO" id="GO:0016020">
    <property type="term" value="C:membrane"/>
    <property type="evidence" value="ECO:0007669"/>
    <property type="project" value="UniProtKB-SubCell"/>
</dbReference>
<organism evidence="13">
    <name type="scientific">Fagus sylvatica</name>
    <name type="common">Beechnut</name>
    <dbReference type="NCBI Taxonomy" id="28930"/>
    <lineage>
        <taxon>Eukaryota</taxon>
        <taxon>Viridiplantae</taxon>
        <taxon>Streptophyta</taxon>
        <taxon>Embryophyta</taxon>
        <taxon>Tracheophyta</taxon>
        <taxon>Spermatophyta</taxon>
        <taxon>Magnoliopsida</taxon>
        <taxon>eudicotyledons</taxon>
        <taxon>Gunneridae</taxon>
        <taxon>Pentapetalae</taxon>
        <taxon>rosids</taxon>
        <taxon>fabids</taxon>
        <taxon>Fagales</taxon>
        <taxon>Fagaceae</taxon>
        <taxon>Fagus</taxon>
    </lineage>
</organism>
<dbReference type="PRINTS" id="PR00385">
    <property type="entry name" value="P450"/>
</dbReference>
<keyword evidence="9 12" id="KW-0503">Monooxygenase</keyword>
<dbReference type="GO" id="GO:0016705">
    <property type="term" value="F:oxidoreductase activity, acting on paired donors, with incorporation or reduction of molecular oxygen"/>
    <property type="evidence" value="ECO:0007669"/>
    <property type="project" value="InterPro"/>
</dbReference>
<dbReference type="Pfam" id="PF00067">
    <property type="entry name" value="p450"/>
    <property type="match status" value="2"/>
</dbReference>
<keyword evidence="5 11" id="KW-0479">Metal-binding</keyword>
<keyword evidence="7 12" id="KW-0560">Oxidoreductase</keyword>
<proteinExistence type="inferred from homology"/>
<keyword evidence="3 11" id="KW-0349">Heme</keyword>
<dbReference type="PANTHER" id="PTHR47947:SF62">
    <property type="entry name" value="CYTOCHROME P450, FAMILY 81, SUBFAMILY D, POLYPEPTIDE 5"/>
    <property type="match status" value="1"/>
</dbReference>
<dbReference type="PANTHER" id="PTHR47947">
    <property type="entry name" value="CYTOCHROME P450 82C3-RELATED"/>
    <property type="match status" value="1"/>
</dbReference>
<dbReference type="CDD" id="cd20653">
    <property type="entry name" value="CYP81"/>
    <property type="match status" value="1"/>
</dbReference>
<evidence type="ECO:0000256" key="3">
    <source>
        <dbReference type="ARBA" id="ARBA00022617"/>
    </source>
</evidence>
<feature type="binding site" description="axial binding residue" evidence="11">
    <location>
        <position position="406"/>
    </location>
    <ligand>
        <name>heme</name>
        <dbReference type="ChEBI" id="CHEBI:30413"/>
    </ligand>
    <ligandPart>
        <name>Fe</name>
        <dbReference type="ChEBI" id="CHEBI:18248"/>
    </ligandPart>
</feature>
<evidence type="ECO:0000256" key="8">
    <source>
        <dbReference type="ARBA" id="ARBA00023004"/>
    </source>
</evidence>
<dbReference type="PRINTS" id="PR00463">
    <property type="entry name" value="EP450I"/>
</dbReference>
<evidence type="ECO:0000256" key="1">
    <source>
        <dbReference type="ARBA" id="ARBA00004167"/>
    </source>
</evidence>
<evidence type="ECO:0000256" key="11">
    <source>
        <dbReference type="PIRSR" id="PIRSR602401-1"/>
    </source>
</evidence>
<dbReference type="InterPro" id="IPR036396">
    <property type="entry name" value="Cyt_P450_sf"/>
</dbReference>
<dbReference type="FunFam" id="1.10.630.10:FF:000023">
    <property type="entry name" value="Cytochrome P450 family protein"/>
    <property type="match status" value="1"/>
</dbReference>
<name>A0A2N9H2B6_FAGSY</name>
<dbReference type="EMBL" id="OIVN01002694">
    <property type="protein sequence ID" value="SPD05740.1"/>
    <property type="molecule type" value="Genomic_DNA"/>
</dbReference>
<evidence type="ECO:0000256" key="10">
    <source>
        <dbReference type="ARBA" id="ARBA00023136"/>
    </source>
</evidence>
<evidence type="ECO:0000256" key="12">
    <source>
        <dbReference type="RuleBase" id="RU000461"/>
    </source>
</evidence>
<evidence type="ECO:0000256" key="4">
    <source>
        <dbReference type="ARBA" id="ARBA00022692"/>
    </source>
</evidence>
<dbReference type="GO" id="GO:0004497">
    <property type="term" value="F:monooxygenase activity"/>
    <property type="evidence" value="ECO:0007669"/>
    <property type="project" value="UniProtKB-KW"/>
</dbReference>
<evidence type="ECO:0000313" key="13">
    <source>
        <dbReference type="EMBL" id="SPD05740.1"/>
    </source>
</evidence>
<keyword evidence="10" id="KW-0472">Membrane</keyword>
<keyword evidence="8 11" id="KW-0408">Iron</keyword>
<keyword evidence="6" id="KW-1133">Transmembrane helix</keyword>
<evidence type="ECO:0000256" key="6">
    <source>
        <dbReference type="ARBA" id="ARBA00022989"/>
    </source>
</evidence>
<dbReference type="InterPro" id="IPR002401">
    <property type="entry name" value="Cyt_P450_E_grp-I"/>
</dbReference>
<evidence type="ECO:0008006" key="14">
    <source>
        <dbReference type="Google" id="ProtNLM"/>
    </source>
</evidence>
<keyword evidence="4" id="KW-0812">Transmembrane</keyword>
<gene>
    <name evidence="13" type="ORF">FSB_LOCUS33622</name>
</gene>
<dbReference type="SUPFAM" id="SSF48264">
    <property type="entry name" value="Cytochrome P450"/>
    <property type="match status" value="1"/>
</dbReference>
<evidence type="ECO:0000256" key="7">
    <source>
        <dbReference type="ARBA" id="ARBA00023002"/>
    </source>
</evidence>
<dbReference type="InterPro" id="IPR050651">
    <property type="entry name" value="Plant_Cytochrome_P450_Monoox"/>
</dbReference>
<comment type="subcellular location">
    <subcellularLocation>
        <location evidence="1">Membrane</location>
        <topology evidence="1">Single-pass membrane protein</topology>
    </subcellularLocation>
</comment>
<dbReference type="InterPro" id="IPR017972">
    <property type="entry name" value="Cyt_P450_CS"/>
</dbReference>
<comment type="similarity">
    <text evidence="2 12">Belongs to the cytochrome P450 family.</text>
</comment>
<protein>
    <recommendedName>
        <fullName evidence="14">Cytochrome P450</fullName>
    </recommendedName>
</protein>
<accession>A0A2N9H2B6</accession>
<evidence type="ECO:0000256" key="9">
    <source>
        <dbReference type="ARBA" id="ARBA00023033"/>
    </source>
</evidence>
<evidence type="ECO:0000256" key="5">
    <source>
        <dbReference type="ARBA" id="ARBA00022723"/>
    </source>
</evidence>
<evidence type="ECO:0000256" key="2">
    <source>
        <dbReference type="ARBA" id="ARBA00010617"/>
    </source>
</evidence>
<dbReference type="AlphaFoldDB" id="A0A2N9H2B6"/>
<comment type="cofactor">
    <cofactor evidence="11">
        <name>heme</name>
        <dbReference type="ChEBI" id="CHEBI:30413"/>
    </cofactor>
</comment>
<dbReference type="Gene3D" id="1.10.630.10">
    <property type="entry name" value="Cytochrome P450"/>
    <property type="match status" value="1"/>
</dbReference>